<dbReference type="SUPFAM" id="SSF53474">
    <property type="entry name" value="alpha/beta-Hydrolases"/>
    <property type="match status" value="1"/>
</dbReference>
<evidence type="ECO:0000313" key="1">
    <source>
        <dbReference type="EMBL" id="MBB5040267.1"/>
    </source>
</evidence>
<gene>
    <name evidence="1" type="ORF">HNQ64_004548</name>
</gene>
<dbReference type="RefSeq" id="WP_184212810.1">
    <property type="nucleotide sequence ID" value="NZ_JACHIF010000012.1"/>
</dbReference>
<dbReference type="InterPro" id="IPR029058">
    <property type="entry name" value="AB_hydrolase_fold"/>
</dbReference>
<reference evidence="1 2" key="1">
    <citation type="submission" date="2020-08" db="EMBL/GenBank/DDBJ databases">
        <title>Genomic Encyclopedia of Type Strains, Phase IV (KMG-IV): sequencing the most valuable type-strain genomes for metagenomic binning, comparative biology and taxonomic classification.</title>
        <authorList>
            <person name="Goeker M."/>
        </authorList>
    </citation>
    <scope>NUCLEOTIDE SEQUENCE [LARGE SCALE GENOMIC DNA]</scope>
    <source>
        <strain evidence="1 2">DSM 12251</strain>
    </source>
</reference>
<dbReference type="PANTHER" id="PTHR48098">
    <property type="entry name" value="ENTEROCHELIN ESTERASE-RELATED"/>
    <property type="match status" value="1"/>
</dbReference>
<evidence type="ECO:0000313" key="2">
    <source>
        <dbReference type="Proteomes" id="UP000534294"/>
    </source>
</evidence>
<dbReference type="EMBL" id="JACHIF010000012">
    <property type="protein sequence ID" value="MBB5040267.1"/>
    <property type="molecule type" value="Genomic_DNA"/>
</dbReference>
<dbReference type="InterPro" id="IPR000801">
    <property type="entry name" value="Esterase-like"/>
</dbReference>
<dbReference type="GO" id="GO:0016747">
    <property type="term" value="F:acyltransferase activity, transferring groups other than amino-acyl groups"/>
    <property type="evidence" value="ECO:0007669"/>
    <property type="project" value="TreeGrafter"/>
</dbReference>
<sequence>MPFRTLEISFPEFAPKGISFVTVKSAALKRRVDLSLYVPPSAPQGPLPLVTLLHGVYGSHWAWLFKGGAHRVLDRLMAEEELPPMMLAMPSDGLWGDGSAYARHAEADYHRWIIEEVPAAATLVDPRVAHASHFIAGLSMGGYGALRLGALHPEKFAAISAHSSCTDIAHMQGFVEETTEQFQLTEEAPMPVIECLKQNASRLPPLRFDCGQEDLLIEHNRTLHHQLGEANIAHVYEEFPGGHTWEYWNEHLADSLRFFGKTLG</sequence>
<accession>A0A7W7YQC4</accession>
<dbReference type="InterPro" id="IPR050583">
    <property type="entry name" value="Mycobacterial_A85_antigen"/>
</dbReference>
<proteinExistence type="predicted"/>
<dbReference type="Pfam" id="PF00756">
    <property type="entry name" value="Esterase"/>
    <property type="match status" value="1"/>
</dbReference>
<organism evidence="1 2">
    <name type="scientific">Prosthecobacter dejongeii</name>
    <dbReference type="NCBI Taxonomy" id="48465"/>
    <lineage>
        <taxon>Bacteria</taxon>
        <taxon>Pseudomonadati</taxon>
        <taxon>Verrucomicrobiota</taxon>
        <taxon>Verrucomicrobiia</taxon>
        <taxon>Verrucomicrobiales</taxon>
        <taxon>Verrucomicrobiaceae</taxon>
        <taxon>Prosthecobacter</taxon>
    </lineage>
</organism>
<dbReference type="AlphaFoldDB" id="A0A7W7YQC4"/>
<dbReference type="PANTHER" id="PTHR48098:SF1">
    <property type="entry name" value="DIACYLGLYCEROL ACYLTRANSFERASE_MYCOLYLTRANSFERASE AG85A"/>
    <property type="match status" value="1"/>
</dbReference>
<keyword evidence="2" id="KW-1185">Reference proteome</keyword>
<protein>
    <submittedName>
        <fullName evidence="1">Enterochelin esterase-like enzyme</fullName>
    </submittedName>
</protein>
<dbReference type="Proteomes" id="UP000534294">
    <property type="component" value="Unassembled WGS sequence"/>
</dbReference>
<comment type="caution">
    <text evidence="1">The sequence shown here is derived from an EMBL/GenBank/DDBJ whole genome shotgun (WGS) entry which is preliminary data.</text>
</comment>
<dbReference type="Gene3D" id="3.40.50.1820">
    <property type="entry name" value="alpha/beta hydrolase"/>
    <property type="match status" value="1"/>
</dbReference>
<name>A0A7W7YQC4_9BACT</name>